<keyword evidence="1" id="KW-0812">Transmembrane</keyword>
<sequence length="107" mass="11946">PIFGQAPTADAQLPTKRVYCSTYTSKTEESTSKRRKNNKVCEMLRFLAYLLAIALILSASRMPILRAAVIGHGSFPRTQNWAAPPPDLRLPPIYLPEFTPISEDAQE</sequence>
<dbReference type="OrthoDB" id="8015592at2759"/>
<organism evidence="2">
    <name type="scientific">Bactrocera dorsalis</name>
    <name type="common">Oriental fruit fly</name>
    <name type="synonym">Dacus dorsalis</name>
    <dbReference type="NCBI Taxonomy" id="27457"/>
    <lineage>
        <taxon>Eukaryota</taxon>
        <taxon>Metazoa</taxon>
        <taxon>Ecdysozoa</taxon>
        <taxon>Arthropoda</taxon>
        <taxon>Hexapoda</taxon>
        <taxon>Insecta</taxon>
        <taxon>Pterygota</taxon>
        <taxon>Neoptera</taxon>
        <taxon>Endopterygota</taxon>
        <taxon>Diptera</taxon>
        <taxon>Brachycera</taxon>
        <taxon>Muscomorpha</taxon>
        <taxon>Tephritoidea</taxon>
        <taxon>Tephritidae</taxon>
        <taxon>Bactrocera</taxon>
        <taxon>Bactrocera</taxon>
    </lineage>
</organism>
<proteinExistence type="predicted"/>
<evidence type="ECO:0000256" key="1">
    <source>
        <dbReference type="SAM" id="Phobius"/>
    </source>
</evidence>
<keyword evidence="1" id="KW-1133">Transmembrane helix</keyword>
<keyword evidence="1" id="KW-0472">Membrane</keyword>
<dbReference type="EMBL" id="GAKP01000317">
    <property type="protein sequence ID" value="JAC58635.1"/>
    <property type="molecule type" value="Transcribed_RNA"/>
</dbReference>
<evidence type="ECO:0000313" key="2">
    <source>
        <dbReference type="EMBL" id="JAC58635.1"/>
    </source>
</evidence>
<feature type="transmembrane region" description="Helical" evidence="1">
    <location>
        <begin position="43"/>
        <end position="60"/>
    </location>
</feature>
<protein>
    <submittedName>
        <fullName evidence="2">Uncharacterized protein</fullName>
    </submittedName>
</protein>
<name>A0A034WWN6_BACDO</name>
<dbReference type="AlphaFoldDB" id="A0A034WWN6"/>
<feature type="non-terminal residue" evidence="2">
    <location>
        <position position="1"/>
    </location>
</feature>
<reference evidence="2" key="1">
    <citation type="journal article" date="2014" name="BMC Genomics">
        <title>Characterizing the developmental transcriptome of the oriental fruit fly, Bactrocera dorsalis (Diptera: Tephritidae) through comparative genomic analysis with Drosophila melanogaster utilizing modENCODE datasets.</title>
        <authorList>
            <person name="Geib S.M."/>
            <person name="Calla B."/>
            <person name="Hall B."/>
            <person name="Hou S."/>
            <person name="Manoukis N.C."/>
        </authorList>
    </citation>
    <scope>NUCLEOTIDE SEQUENCE</scope>
    <source>
        <strain evidence="2">Punador</strain>
    </source>
</reference>
<accession>A0A034WWN6</accession>